<proteinExistence type="predicted"/>
<evidence type="ECO:0000313" key="2">
    <source>
        <dbReference type="Proteomes" id="UP000437562"/>
    </source>
</evidence>
<dbReference type="Proteomes" id="UP000437562">
    <property type="component" value="Unassembled WGS sequence"/>
</dbReference>
<evidence type="ECO:0000313" key="1">
    <source>
        <dbReference type="EMBL" id="VXB15472.1"/>
    </source>
</evidence>
<gene>
    <name evidence="1" type="ORF">BACI71_100291</name>
</gene>
<accession>A0A653NF72</accession>
<dbReference type="EMBL" id="CABWMC010000002">
    <property type="protein sequence ID" value="VXB15472.1"/>
    <property type="molecule type" value="Genomic_DNA"/>
</dbReference>
<sequence length="47" mass="5286">MALLVFSVLGVEFLSPIPQPNNNRTGTVNAMSFVAFIMYSPFRKYCN</sequence>
<reference evidence="1 2" key="1">
    <citation type="submission" date="2019-10" db="EMBL/GenBank/DDBJ databases">
        <authorList>
            <person name="Karimi E."/>
        </authorList>
    </citation>
    <scope>NUCLEOTIDE SEQUENCE [LARGE SCALE GENOMIC DNA]</scope>
    <source>
        <strain evidence="1">Bacillus sp. 71</strain>
    </source>
</reference>
<name>A0A653NF72_BACMY</name>
<dbReference type="AlphaFoldDB" id="A0A653NF72"/>
<protein>
    <submittedName>
        <fullName evidence="1">Uncharacterized protein</fullName>
    </submittedName>
</protein>
<organism evidence="1 2">
    <name type="scientific">Bacillus mycoides</name>
    <dbReference type="NCBI Taxonomy" id="1405"/>
    <lineage>
        <taxon>Bacteria</taxon>
        <taxon>Bacillati</taxon>
        <taxon>Bacillota</taxon>
        <taxon>Bacilli</taxon>
        <taxon>Bacillales</taxon>
        <taxon>Bacillaceae</taxon>
        <taxon>Bacillus</taxon>
        <taxon>Bacillus cereus group</taxon>
    </lineage>
</organism>